<evidence type="ECO:0000256" key="5">
    <source>
        <dbReference type="ARBA" id="ARBA00048204"/>
    </source>
</evidence>
<reference evidence="7" key="2">
    <citation type="submission" date="2020-09" db="EMBL/GenBank/DDBJ databases">
        <authorList>
            <person name="Kikuchi T."/>
        </authorList>
    </citation>
    <scope>NUCLEOTIDE SEQUENCE</scope>
    <source>
        <strain evidence="7">Ka4C1</strain>
    </source>
</reference>
<accession>A0A1I7RLY9</accession>
<dbReference type="eggNOG" id="KOG2524">
    <property type="taxonomic scope" value="Eukaryota"/>
</dbReference>
<dbReference type="EMBL" id="CAJFDI010000004">
    <property type="protein sequence ID" value="CAD5224567.1"/>
    <property type="molecule type" value="Genomic_DNA"/>
</dbReference>
<dbReference type="EC" id="3.2.2.-" evidence="6"/>
<sequence>MVENGLENEFTDDKWLQKVFHDDKEVLWPREAGEFVAKTTKIVKINNEKVDEVAKLIYDEAKKGALEKTEFHDHELHPNYEDPERTARWVFFVDTINFCFWYGHDGNVEYNGKNYSGYYFGAACLKRALDNYNIDVTDPNVMITLDEKKFGELFRGKLPIGLSALRARAVVEAGRVLLQKYDGKVLNLLKSANGSAQSLVKILVRDFKSYRDSCVYKGKRLMILKRAQIFTADVYSALKGNSKTNVANFRDIDSLTMFADYRVPQILCHLGVLEYSKQLQNILKRFSPIRKGSATETAIRAVSIHACDKLTKKVIELEKEHGKLSKPVTDADIDVFLWLKRREIAEEVEKTTSHHRVITWFY</sequence>
<evidence type="ECO:0000256" key="1">
    <source>
        <dbReference type="ARBA" id="ARBA00022801"/>
    </source>
</evidence>
<dbReference type="AlphaFoldDB" id="A0A1I7RLY9"/>
<dbReference type="Proteomes" id="UP000582659">
    <property type="component" value="Unassembled WGS sequence"/>
</dbReference>
<evidence type="ECO:0000256" key="6">
    <source>
        <dbReference type="RuleBase" id="RU365002"/>
    </source>
</evidence>
<keyword evidence="1 6" id="KW-0378">Hydrolase</keyword>
<evidence type="ECO:0000313" key="9">
    <source>
        <dbReference type="Proteomes" id="UP000659654"/>
    </source>
</evidence>
<protein>
    <recommendedName>
        <fullName evidence="3 6">Queuosine 5'-phosphate N-glycosylase/hydrolase</fullName>
        <ecNumber evidence="6">3.2.2.-</ecNumber>
    </recommendedName>
    <alternativeName>
        <fullName evidence="4 6">Queuosine-nucleotide N-glycosylase/hydrolase</fullName>
    </alternativeName>
</protein>
<evidence type="ECO:0000313" key="10">
    <source>
        <dbReference type="WBParaSite" id="BXY_0172400.1"/>
    </source>
</evidence>
<dbReference type="Proteomes" id="UP000095284">
    <property type="component" value="Unplaced"/>
</dbReference>
<dbReference type="InterPro" id="IPR019438">
    <property type="entry name" value="Q_salvage"/>
</dbReference>
<dbReference type="Pfam" id="PF10343">
    <property type="entry name" value="Q_salvage"/>
    <property type="match status" value="1"/>
</dbReference>
<dbReference type="GO" id="GO:0006400">
    <property type="term" value="P:tRNA modification"/>
    <property type="evidence" value="ECO:0007669"/>
    <property type="project" value="TreeGrafter"/>
</dbReference>
<name>A0A1I7RLY9_BURXY</name>
<evidence type="ECO:0000256" key="2">
    <source>
        <dbReference type="ARBA" id="ARBA00035119"/>
    </source>
</evidence>
<dbReference type="WBParaSite" id="BXY_0172400.1">
    <property type="protein sequence ID" value="BXY_0172400.1"/>
    <property type="gene ID" value="BXY_0172400"/>
</dbReference>
<evidence type="ECO:0000256" key="4">
    <source>
        <dbReference type="ARBA" id="ARBA00035393"/>
    </source>
</evidence>
<comment type="similarity">
    <text evidence="2 6">Belongs to the QNG1 protein family.</text>
</comment>
<proteinExistence type="inferred from homology"/>
<dbReference type="SMR" id="A0A1I7RLY9"/>
<comment type="function">
    <text evidence="6">Catalyzes the hydrolysis of queuosine 5'-phosphate, releasing the nucleobase queuine (q). Is required for salvage of queuine from exogenous queuosine (Q) that is imported and then converted to queuosine 5'-phosphate intracellularly.</text>
</comment>
<evidence type="ECO:0000313" key="8">
    <source>
        <dbReference type="Proteomes" id="UP000095284"/>
    </source>
</evidence>
<evidence type="ECO:0000313" key="7">
    <source>
        <dbReference type="EMBL" id="CAD5224567.1"/>
    </source>
</evidence>
<dbReference type="EMBL" id="CAJFCV020000004">
    <property type="protein sequence ID" value="CAG9113363.1"/>
    <property type="molecule type" value="Genomic_DNA"/>
</dbReference>
<keyword evidence="9" id="KW-1185">Reference proteome</keyword>
<organism evidence="8 10">
    <name type="scientific">Bursaphelenchus xylophilus</name>
    <name type="common">Pinewood nematode worm</name>
    <name type="synonym">Aphelenchoides xylophilus</name>
    <dbReference type="NCBI Taxonomy" id="6326"/>
    <lineage>
        <taxon>Eukaryota</taxon>
        <taxon>Metazoa</taxon>
        <taxon>Ecdysozoa</taxon>
        <taxon>Nematoda</taxon>
        <taxon>Chromadorea</taxon>
        <taxon>Rhabditida</taxon>
        <taxon>Tylenchina</taxon>
        <taxon>Tylenchomorpha</taxon>
        <taxon>Aphelenchoidea</taxon>
        <taxon>Aphelenchoididae</taxon>
        <taxon>Bursaphelenchus</taxon>
    </lineage>
</organism>
<gene>
    <name evidence="7" type="ORF">BXYJ_LOCUS8108</name>
</gene>
<dbReference type="Proteomes" id="UP000659654">
    <property type="component" value="Unassembled WGS sequence"/>
</dbReference>
<evidence type="ECO:0000256" key="3">
    <source>
        <dbReference type="ARBA" id="ARBA00035306"/>
    </source>
</evidence>
<dbReference type="PANTHER" id="PTHR21314:SF0">
    <property type="entry name" value="QUEUOSINE 5'-PHOSPHATE N-GLYCOSYLASE_HYDROLASE"/>
    <property type="match status" value="1"/>
</dbReference>
<comment type="catalytic activity">
    <reaction evidence="5 6">
        <text>queuosine 5'-phosphate + H2O = queuine + D-ribose 5-phosphate</text>
        <dbReference type="Rhea" id="RHEA:75387"/>
        <dbReference type="ChEBI" id="CHEBI:15377"/>
        <dbReference type="ChEBI" id="CHEBI:17433"/>
        <dbReference type="ChEBI" id="CHEBI:78346"/>
        <dbReference type="ChEBI" id="CHEBI:194371"/>
    </reaction>
    <physiologicalReaction direction="left-to-right" evidence="5 6">
        <dbReference type="Rhea" id="RHEA:75388"/>
    </physiologicalReaction>
</comment>
<dbReference type="PANTHER" id="PTHR21314">
    <property type="entry name" value="QUEUOSINE 5'-PHOSPHATE N-GLYCOSYLASE_HYDROLASE-RELATED"/>
    <property type="match status" value="1"/>
</dbReference>
<reference evidence="10" key="1">
    <citation type="submission" date="2016-11" db="UniProtKB">
        <authorList>
            <consortium name="WormBaseParasite"/>
        </authorList>
    </citation>
    <scope>IDENTIFICATION</scope>
</reference>
<dbReference type="OrthoDB" id="10249667at2759"/>
<dbReference type="GO" id="GO:0016787">
    <property type="term" value="F:hydrolase activity"/>
    <property type="evidence" value="ECO:0007669"/>
    <property type="project" value="UniProtKB-KW"/>
</dbReference>